<gene>
    <name evidence="2" type="ORF">SAMN04488557_0728</name>
</gene>
<feature type="region of interest" description="Disordered" evidence="1">
    <location>
        <begin position="160"/>
        <end position="186"/>
    </location>
</feature>
<sequence>MRAGVDECSHVSRGVCVVKFRTFIVVGGAIFASSFSAPTKFGPVTNADAADGIRQTAQEAVTVPEFVPILNFSQFVLATEQFAEANRLSDRTAAEALSAKFALASEVQHVDLHQVRQTPAIIESALSLAAPVSDPVERPAESLADPVKVITVVPEAAEVPAAEAEHQQTEATATESNPSTASRPRAEKRFRPAMGLGMAEPDDAAALFPPSAKPSKKKSANKAANRRLATAAAPPMVNSANAPDGAYNGDIEKQQFQIGIPGQSMEPLISTCAKGERKCFGPFCGC</sequence>
<feature type="region of interest" description="Disordered" evidence="1">
    <location>
        <begin position="201"/>
        <end position="248"/>
    </location>
</feature>
<accession>A0A1I7MY90</accession>
<dbReference type="AlphaFoldDB" id="A0A1I7MY90"/>
<evidence type="ECO:0000313" key="3">
    <source>
        <dbReference type="Proteomes" id="UP000199423"/>
    </source>
</evidence>
<keyword evidence="3" id="KW-1185">Reference proteome</keyword>
<name>A0A1I7MY90_9HYPH</name>
<protein>
    <submittedName>
        <fullName evidence="2">Uncharacterized protein</fullName>
    </submittedName>
</protein>
<reference evidence="3" key="1">
    <citation type="submission" date="2016-10" db="EMBL/GenBank/DDBJ databases">
        <authorList>
            <person name="Varghese N."/>
            <person name="Submissions S."/>
        </authorList>
    </citation>
    <scope>NUCLEOTIDE SEQUENCE [LARGE SCALE GENOMIC DNA]</scope>
    <source>
        <strain evidence="3">DSM 1565</strain>
    </source>
</reference>
<dbReference type="Proteomes" id="UP000199423">
    <property type="component" value="Unassembled WGS sequence"/>
</dbReference>
<dbReference type="EMBL" id="FPCH01000001">
    <property type="protein sequence ID" value="SFV27305.1"/>
    <property type="molecule type" value="Genomic_DNA"/>
</dbReference>
<evidence type="ECO:0000256" key="1">
    <source>
        <dbReference type="SAM" id="MobiDB-lite"/>
    </source>
</evidence>
<proteinExistence type="predicted"/>
<organism evidence="2 3">
    <name type="scientific">Hyphomicrobium facile</name>
    <dbReference type="NCBI Taxonomy" id="51670"/>
    <lineage>
        <taxon>Bacteria</taxon>
        <taxon>Pseudomonadati</taxon>
        <taxon>Pseudomonadota</taxon>
        <taxon>Alphaproteobacteria</taxon>
        <taxon>Hyphomicrobiales</taxon>
        <taxon>Hyphomicrobiaceae</taxon>
        <taxon>Hyphomicrobium</taxon>
    </lineage>
</organism>
<evidence type="ECO:0000313" key="2">
    <source>
        <dbReference type="EMBL" id="SFV27305.1"/>
    </source>
</evidence>
<feature type="compositionally biased region" description="Low complexity" evidence="1">
    <location>
        <begin position="221"/>
        <end position="233"/>
    </location>
</feature>